<reference evidence="5" key="1">
    <citation type="journal article" date="2014" name="Int. J. Syst. Evol. Microbiol.">
        <title>Complete genome sequence of Corynebacterium casei LMG S-19264T (=DSM 44701T), isolated from a smear-ripened cheese.</title>
        <authorList>
            <consortium name="US DOE Joint Genome Institute (JGI-PGF)"/>
            <person name="Walter F."/>
            <person name="Albersmeier A."/>
            <person name="Kalinowski J."/>
            <person name="Ruckert C."/>
        </authorList>
    </citation>
    <scope>NUCLEOTIDE SEQUENCE</scope>
    <source>
        <strain evidence="5">JCM 3086</strain>
    </source>
</reference>
<dbReference type="InterPro" id="IPR019775">
    <property type="entry name" value="WD40_repeat_CS"/>
</dbReference>
<dbReference type="Gene3D" id="3.40.50.1460">
    <property type="match status" value="1"/>
</dbReference>
<dbReference type="Pfam" id="PF00400">
    <property type="entry name" value="WD40"/>
    <property type="match status" value="3"/>
</dbReference>
<evidence type="ECO:0000256" key="2">
    <source>
        <dbReference type="ARBA" id="ARBA00022737"/>
    </source>
</evidence>
<reference evidence="5" key="2">
    <citation type="submission" date="2020-09" db="EMBL/GenBank/DDBJ databases">
        <authorList>
            <person name="Sun Q."/>
            <person name="Ohkuma M."/>
        </authorList>
    </citation>
    <scope>NUCLEOTIDE SEQUENCE</scope>
    <source>
        <strain evidence="5">JCM 3086</strain>
    </source>
</reference>
<gene>
    <name evidence="5" type="ORF">GCM10010121_097650</name>
</gene>
<dbReference type="EMBL" id="BMQA01000132">
    <property type="protein sequence ID" value="GGJ71488.1"/>
    <property type="molecule type" value="Genomic_DNA"/>
</dbReference>
<protein>
    <recommendedName>
        <fullName evidence="4">Novel STAND NTPase 1 domain-containing protein</fullName>
    </recommendedName>
</protein>
<evidence type="ECO:0000256" key="3">
    <source>
        <dbReference type="PROSITE-ProRule" id="PRU00221"/>
    </source>
</evidence>
<dbReference type="SUPFAM" id="SSF82171">
    <property type="entry name" value="DPP6 N-terminal domain-like"/>
    <property type="match status" value="1"/>
</dbReference>
<dbReference type="PANTHER" id="PTHR19879:SF9">
    <property type="entry name" value="TRANSCRIPTION INITIATION FACTOR TFIID SUBUNIT 5"/>
    <property type="match status" value="1"/>
</dbReference>
<dbReference type="InterPro" id="IPR015943">
    <property type="entry name" value="WD40/YVTN_repeat-like_dom_sf"/>
</dbReference>
<dbReference type="PROSITE" id="PS50294">
    <property type="entry name" value="WD_REPEATS_REGION"/>
    <property type="match status" value="2"/>
</dbReference>
<feature type="domain" description="Novel STAND NTPase 1" evidence="4">
    <location>
        <begin position="266"/>
        <end position="660"/>
    </location>
</feature>
<organism evidence="5 6">
    <name type="scientific">Streptomyces brasiliensis</name>
    <dbReference type="NCBI Taxonomy" id="1954"/>
    <lineage>
        <taxon>Bacteria</taxon>
        <taxon>Bacillati</taxon>
        <taxon>Actinomycetota</taxon>
        <taxon>Actinomycetes</taxon>
        <taxon>Kitasatosporales</taxon>
        <taxon>Streptomycetaceae</taxon>
        <taxon>Streptomyces</taxon>
    </lineage>
</organism>
<sequence length="1484" mass="157320">MTGGDLASGGARAVLVGTGSHTPGSELEDLPAVDATLDGLRSTLLTVCGMDPAHVTRVPAGAGPAQVVAAVEEAVAEARDGPVLFCHVGHGLLGPGDELYLATRGARSARHIAEAVAYRTVRGLLGEAPQGSLVVLDCCFSGVAEAPPAGGGHRAPFATARPKGSFLLTSASHYAPSFAPEGEPHTLFTGRLLRLLDEGDPAGPLLLTADRLHLALDREFADDPRVHPARRSDGTLGSLVIARNRAYRVGRPPSRDDEPPADVPCPYPGLKPFHTEDSAYFFGREELTKRLVAMLGPDEYDGPVMLVGSSGAGKSSLLRAGLLGGRGPHRTALQPAQYLPAPGARPMRNLTELWAEATGREAEEVRAALDAGWFPGPRPGRNTCRLLVVDQFEEVFTRCRDPQERTAFISLLTGAEPGAGQDPDPRAGTRPRVVLGLRADHYGGCLDHPGLEIALAKAQLAVPPLREPELRAAVESPATAVGLLLEPGLTDRLMQDLREGRSPDETAGALPFLAHALGETWLRRRGVTLTLAGYQATGGIWESVAVTTKALYESLDGEGQSAMRELLLRLVYLPPDGGAAVVRHQVSLAELPPGTEDIRDQLLAKRLLTAGQGTVQIAHESLLRTWPRLRQWIEENTATLMLRQQLTIAAAEWDEAGRDATYLYRGSRLQAAADLARARQLPILEREFVAVAQEVAEEEAQRERRRVRVLRRVLAGLAGALCLTLLAAALAFHEQRTAEAQQRAATARALLAEADSLRADDPRTALRLGLAAHALHPGAETRHSLFTTLARNPFRGLSELTQSQVSLGSPAFTADAGTLAIAQPDDGVVSVWNTGGYSVSHTPLATLPCRTSAKQVQAPAFGGPHDRLLASTCGAGGVDLWDVSGVRKGAAPHLATLHTKGMPGAPEAVAVSRDGRLLAVTFSSRYVGQGAMALWDLHNPHHPRQLSTVKDTDGDKDLLESDAVRFSPDGRHLVTAGSSLRIWDVSDPARPWPQGLVDRTTETVAFSPDGDLIAVGDFWNDRTVKLIDATSPGKPKVLSENSQTDRVESLVFSPNGRTLASGGADHRVVLWDVGKPEAMSSDTTLTGQNWPVDAVAFTADGSALMSLSSIGDEVVRWDMAQVRQPAVLKVLPSASDLAVAHGGTLLAAARGTTLSLWSLSDPAAPRRLATPTAPRHADRSEDLLADIALNTDGTLLAGVTVGGQVILWDTTRPSRPRVVGMLPADDNLLTASLAFAPHRPLLALGAGPRIRMWDVSDPAHPRERAHTDKGVSSVVGDHVSFTPDGSRLLFGGTALWDYASGKLKRPPVQEQLGNNGIGVTSPDGSLVAAAPTMVFSPSGWSGVQLWRVSGDGEPRAAGSVEIPGPDTPDFNQLAFNPDGALLASAAEDGTVRLWAVATPGQPYLAHTLNGFPDEVDDVVMVGPHGRTLIATSGGNAFILDLGDFPQIAAEPLGTACRAAGGGFDREDWKKRVPDIDFHRTCPKS</sequence>
<dbReference type="InterPro" id="IPR049052">
    <property type="entry name" value="nSTAND1"/>
</dbReference>
<dbReference type="InterPro" id="IPR027417">
    <property type="entry name" value="P-loop_NTPase"/>
</dbReference>
<dbReference type="InterPro" id="IPR001680">
    <property type="entry name" value="WD40_rpt"/>
</dbReference>
<dbReference type="NCBIfam" id="NF047832">
    <property type="entry name" value="caspase_w_EACC1"/>
    <property type="match status" value="1"/>
</dbReference>
<accession>A0A917PD12</accession>
<dbReference type="Gene3D" id="2.130.10.10">
    <property type="entry name" value="YVTN repeat-like/Quinoprotein amine dehydrogenase"/>
    <property type="match status" value="4"/>
</dbReference>
<comment type="caution">
    <text evidence="5">The sequence shown here is derived from an EMBL/GenBank/DDBJ whole genome shotgun (WGS) entry which is preliminary data.</text>
</comment>
<proteinExistence type="predicted"/>
<evidence type="ECO:0000256" key="1">
    <source>
        <dbReference type="ARBA" id="ARBA00022574"/>
    </source>
</evidence>
<dbReference type="SMART" id="SM00320">
    <property type="entry name" value="WD40"/>
    <property type="match status" value="10"/>
</dbReference>
<evidence type="ECO:0000313" key="6">
    <source>
        <dbReference type="Proteomes" id="UP000657574"/>
    </source>
</evidence>
<evidence type="ECO:0000259" key="4">
    <source>
        <dbReference type="Pfam" id="PF20703"/>
    </source>
</evidence>
<dbReference type="Pfam" id="PF20703">
    <property type="entry name" value="nSTAND1"/>
    <property type="match status" value="1"/>
</dbReference>
<evidence type="ECO:0000313" key="5">
    <source>
        <dbReference type="EMBL" id="GGJ71488.1"/>
    </source>
</evidence>
<keyword evidence="6" id="KW-1185">Reference proteome</keyword>
<name>A0A917PD12_9ACTN</name>
<keyword evidence="1 3" id="KW-0853">WD repeat</keyword>
<dbReference type="SUPFAM" id="SSF101908">
    <property type="entry name" value="Putative isomerase YbhE"/>
    <property type="match status" value="1"/>
</dbReference>
<dbReference type="PANTHER" id="PTHR19879">
    <property type="entry name" value="TRANSCRIPTION INITIATION FACTOR TFIID"/>
    <property type="match status" value="1"/>
</dbReference>
<dbReference type="PROSITE" id="PS50082">
    <property type="entry name" value="WD_REPEATS_2"/>
    <property type="match status" value="2"/>
</dbReference>
<dbReference type="SUPFAM" id="SSF52540">
    <property type="entry name" value="P-loop containing nucleoside triphosphate hydrolases"/>
    <property type="match status" value="1"/>
</dbReference>
<dbReference type="Proteomes" id="UP000657574">
    <property type="component" value="Unassembled WGS sequence"/>
</dbReference>
<feature type="repeat" description="WD" evidence="3">
    <location>
        <begin position="1040"/>
        <end position="1081"/>
    </location>
</feature>
<dbReference type="PROSITE" id="PS00678">
    <property type="entry name" value="WD_REPEATS_1"/>
    <property type="match status" value="1"/>
</dbReference>
<feature type="repeat" description="WD" evidence="3">
    <location>
        <begin position="1373"/>
        <end position="1394"/>
    </location>
</feature>
<keyword evidence="2" id="KW-0677">Repeat</keyword>
<dbReference type="RefSeq" id="WP_189317707.1">
    <property type="nucleotide sequence ID" value="NZ_BMQA01000132.1"/>
</dbReference>